<dbReference type="GO" id="GO:0050906">
    <property type="term" value="P:detection of stimulus involved in sensory perception"/>
    <property type="evidence" value="ECO:0007669"/>
    <property type="project" value="UniProtKB-ARBA"/>
</dbReference>
<evidence type="ECO:0000313" key="12">
    <source>
        <dbReference type="EMBL" id="SSX28774.1"/>
    </source>
</evidence>
<evidence type="ECO:0000256" key="3">
    <source>
        <dbReference type="ARBA" id="ARBA00022475"/>
    </source>
</evidence>
<dbReference type="OMA" id="CIAPSPR"/>
<dbReference type="VEuPathDB" id="VectorBase:CSON000439"/>
<keyword evidence="6 9" id="KW-0472">Membrane</keyword>
<dbReference type="PANTHER" id="PTHR42643">
    <property type="entry name" value="IONOTROPIC RECEPTOR 20A-RELATED"/>
    <property type="match status" value="1"/>
</dbReference>
<name>A0A336MEL4_CULSO</name>
<dbReference type="EMBL" id="UFQS01001076">
    <property type="protein sequence ID" value="SSX08863.1"/>
    <property type="molecule type" value="Genomic_DNA"/>
</dbReference>
<evidence type="ECO:0000256" key="7">
    <source>
        <dbReference type="ARBA" id="ARBA00023170"/>
    </source>
</evidence>
<keyword evidence="8" id="KW-0325">Glycoprotein</keyword>
<feature type="transmembrane region" description="Helical" evidence="9">
    <location>
        <begin position="936"/>
        <end position="959"/>
    </location>
</feature>
<gene>
    <name evidence="12" type="primary">CSON000439</name>
</gene>
<keyword evidence="4 9" id="KW-0812">Transmembrane</keyword>
<sequence length="1223" mass="141250">MILSQFFNITQIILLETAFKTILDQIAHEIDSHAVCIITNYRVDSTSISYFGDDNSVQSSINLLHLTDFPTFRSDCHIANDDDKRFFIKQMQQSVTNGCAFFVVSSECINQFLDNFHEIHDWVEQRYEKKVLVVVDMTGILSNEEVMKILRHPIVIHDLPLTLVLSPSFLIFNKSYSEDVDWIDIWSAFPYASYMNLYNRYFISNQTYLFDKLAVPKMTVLDGMQVTGSFIHYPPYTAYYRVPPGTGNANIFGSNETKSVLLRGQEHTILVEFCLKYNCTLVARLEYDEELWGESFSNHTGFGIIGALVMRDANVSCAALYLWDNTYEFTQYSAIIQRATITHVLPKPKPLPYWQTPILPFPGYIWGYVLGAFLIGAIILFLVNLTQANFNINEENNAEYGLFDSIYAVFMMSIFQGVNINIEFMSNIVLFTVLLIYALVIGNLYAGGLASVMTVTRYEEPIDSLEKLVESNFMWGAPAWDWIFTIQQSEYPPFKKFIKNYIVKPIPDIHKLVKQQKFAVTLETMQHGTLSYQEYMDKDDSKFLMMTKEPVYWQDSVFMTSKTWPFMEQLNRMVLMQQESGIRYYLEQQAAVQTMDYDIQRNIEENAKPPDGAEPVKLSIQHILGALFLLLFGILNLVLTEIEPHSVCIFTNNSNKHEISMLDMNLEIPSIVINCEDARFVENFRNGIKLGCNFYLTMIDCVWMLLENFRSVHDFIVEKYLIKYLVVLDLHKIIDTFSLFNHTTIIEDIPETLLLSMDLENSLQEKSIKFYYFWDSVNLFNEYFVHNQSLLFEKSFFHNYEMLNLQGRELRVSLVVYTPFSHAKFNDEQGLDVDGTDVYLVKEFCKKHNCTISYNFVYEGDVYGIIYDNFTGFGIFGATGSRRTHISIGAPYMTIFLFPYTILSLPTQQSKIINLVPIPRPLSYTKTPLLPFPFQIWGLVCLTYLIGIITVFFVQKLSFSKTTQHNETKSIIGNAIFTIIRISVFQSMVLKKTTGIHALIVLILLFFSLIIGTLYDGGFASVLTVTRFEKPISTVAELVESNYQWKGITIAYLYPIELTQDPFLRKYIDNFIVVPLTEIKNQDHKTSIFLTELTQNRAVCNLDNMMDHISAQNYMVAKEELTGQYTTVIAHKTWPFMEYMNRIIYAVTESGIREYWEFKVINNVMDYSIQRIVDENNRFMDKNNGPVPISVDHIIGALIALGVGYVVSILAFILEIISFYLKK</sequence>
<protein>
    <submittedName>
        <fullName evidence="12">CSON000439 protein</fullName>
    </submittedName>
</protein>
<feature type="transmembrane region" description="Helical" evidence="9">
    <location>
        <begin position="398"/>
        <end position="418"/>
    </location>
</feature>
<comment type="subcellular location">
    <subcellularLocation>
        <location evidence="1">Cell membrane</location>
        <topology evidence="1">Multi-pass membrane protein</topology>
    </subcellularLocation>
</comment>
<dbReference type="GO" id="GO:0015276">
    <property type="term" value="F:ligand-gated monoatomic ion channel activity"/>
    <property type="evidence" value="ECO:0007669"/>
    <property type="project" value="InterPro"/>
</dbReference>
<evidence type="ECO:0000256" key="8">
    <source>
        <dbReference type="ARBA" id="ARBA00023180"/>
    </source>
</evidence>
<dbReference type="AlphaFoldDB" id="A0A336MEL4"/>
<organism evidence="12">
    <name type="scientific">Culicoides sonorensis</name>
    <name type="common">Biting midge</name>
    <dbReference type="NCBI Taxonomy" id="179676"/>
    <lineage>
        <taxon>Eukaryota</taxon>
        <taxon>Metazoa</taxon>
        <taxon>Ecdysozoa</taxon>
        <taxon>Arthropoda</taxon>
        <taxon>Hexapoda</taxon>
        <taxon>Insecta</taxon>
        <taxon>Pterygota</taxon>
        <taxon>Neoptera</taxon>
        <taxon>Endopterygota</taxon>
        <taxon>Diptera</taxon>
        <taxon>Nematocera</taxon>
        <taxon>Chironomoidea</taxon>
        <taxon>Ceratopogonidae</taxon>
        <taxon>Ceratopogoninae</taxon>
        <taxon>Culicoides</taxon>
        <taxon>Monoculicoides</taxon>
    </lineage>
</organism>
<feature type="transmembrane region" description="Helical" evidence="9">
    <location>
        <begin position="1194"/>
        <end position="1221"/>
    </location>
</feature>
<feature type="domain" description="Ionotropic glutamate receptor C-terminal" evidence="10">
    <location>
        <begin position="935"/>
        <end position="1123"/>
    </location>
</feature>
<dbReference type="PANTHER" id="PTHR42643:SF40">
    <property type="entry name" value="IONOTROPIC RECEPTOR 41A-RELATED"/>
    <property type="match status" value="1"/>
</dbReference>
<keyword evidence="5 9" id="KW-1133">Transmembrane helix</keyword>
<evidence type="ECO:0000256" key="1">
    <source>
        <dbReference type="ARBA" id="ARBA00004651"/>
    </source>
</evidence>
<evidence type="ECO:0000256" key="6">
    <source>
        <dbReference type="ARBA" id="ARBA00023136"/>
    </source>
</evidence>
<proteinExistence type="inferred from homology"/>
<reference evidence="12" key="2">
    <citation type="submission" date="2018-07" db="EMBL/GenBank/DDBJ databases">
        <authorList>
            <person name="Quirk P.G."/>
            <person name="Krulwich T.A."/>
        </authorList>
    </citation>
    <scope>NUCLEOTIDE SEQUENCE</scope>
</reference>
<dbReference type="InterPro" id="IPR052192">
    <property type="entry name" value="Insect_Ionotropic_Sensory_Rcpt"/>
</dbReference>
<dbReference type="Pfam" id="PF00060">
    <property type="entry name" value="Lig_chan"/>
    <property type="match status" value="2"/>
</dbReference>
<evidence type="ECO:0000259" key="10">
    <source>
        <dbReference type="Pfam" id="PF00060"/>
    </source>
</evidence>
<evidence type="ECO:0000256" key="4">
    <source>
        <dbReference type="ARBA" id="ARBA00022692"/>
    </source>
</evidence>
<evidence type="ECO:0000256" key="2">
    <source>
        <dbReference type="ARBA" id="ARBA00008685"/>
    </source>
</evidence>
<dbReference type="InterPro" id="IPR001320">
    <property type="entry name" value="Iontro_rcpt_C"/>
</dbReference>
<feature type="transmembrane region" description="Helical" evidence="9">
    <location>
        <begin position="424"/>
        <end position="446"/>
    </location>
</feature>
<feature type="domain" description="Ionotropic glutamate receptor C-terminal" evidence="10">
    <location>
        <begin position="365"/>
        <end position="633"/>
    </location>
</feature>
<evidence type="ECO:0000256" key="9">
    <source>
        <dbReference type="SAM" id="Phobius"/>
    </source>
</evidence>
<feature type="transmembrane region" description="Helical" evidence="9">
    <location>
        <begin position="996"/>
        <end position="1015"/>
    </location>
</feature>
<keyword evidence="7" id="KW-0675">Receptor</keyword>
<dbReference type="SUPFAM" id="SSF53850">
    <property type="entry name" value="Periplasmic binding protein-like II"/>
    <property type="match status" value="2"/>
</dbReference>
<dbReference type="EMBL" id="UFQT01001076">
    <property type="protein sequence ID" value="SSX28774.1"/>
    <property type="molecule type" value="Genomic_DNA"/>
</dbReference>
<dbReference type="Gene3D" id="1.10.287.70">
    <property type="match status" value="2"/>
</dbReference>
<comment type="similarity">
    <text evidence="2">Belongs to the glutamate-gated ion channel (TC 1.A.10.1) family.</text>
</comment>
<reference evidence="11" key="1">
    <citation type="submission" date="2018-04" db="EMBL/GenBank/DDBJ databases">
        <authorList>
            <person name="Go L.Y."/>
            <person name="Mitchell J.A."/>
        </authorList>
    </citation>
    <scope>NUCLEOTIDE SEQUENCE</scope>
    <source>
        <tissue evidence="11">Whole organism</tissue>
    </source>
</reference>
<keyword evidence="3" id="KW-1003">Cell membrane</keyword>
<evidence type="ECO:0000313" key="11">
    <source>
        <dbReference type="EMBL" id="SSX08863.1"/>
    </source>
</evidence>
<dbReference type="GO" id="GO:0005886">
    <property type="term" value="C:plasma membrane"/>
    <property type="evidence" value="ECO:0007669"/>
    <property type="project" value="UniProtKB-SubCell"/>
</dbReference>
<feature type="transmembrane region" description="Helical" evidence="9">
    <location>
        <begin position="365"/>
        <end position="386"/>
    </location>
</feature>
<evidence type="ECO:0000256" key="5">
    <source>
        <dbReference type="ARBA" id="ARBA00022989"/>
    </source>
</evidence>
<accession>A0A336MEL4</accession>